<dbReference type="SUPFAM" id="SSF53335">
    <property type="entry name" value="S-adenosyl-L-methionine-dependent methyltransferases"/>
    <property type="match status" value="1"/>
</dbReference>
<dbReference type="Proteomes" id="UP000044071">
    <property type="component" value="Unassembled WGS sequence"/>
</dbReference>
<keyword evidence="3" id="KW-1185">Reference proteome</keyword>
<dbReference type="STRING" id="1034943.BN59_00729"/>
<dbReference type="PANTHER" id="PTHR43861:SF1">
    <property type="entry name" value="TRANS-ACONITATE 2-METHYLTRANSFERASE"/>
    <property type="match status" value="1"/>
</dbReference>
<dbReference type="eggNOG" id="COG2227">
    <property type="taxonomic scope" value="Bacteria"/>
</dbReference>
<organism evidence="2 3">
    <name type="scientific">Legionella massiliensis</name>
    <dbReference type="NCBI Taxonomy" id="1034943"/>
    <lineage>
        <taxon>Bacteria</taxon>
        <taxon>Pseudomonadati</taxon>
        <taxon>Pseudomonadota</taxon>
        <taxon>Gammaproteobacteria</taxon>
        <taxon>Legionellales</taxon>
        <taxon>Legionellaceae</taxon>
        <taxon>Legionella</taxon>
    </lineage>
</organism>
<dbReference type="RefSeq" id="WP_043872989.1">
    <property type="nucleotide sequence ID" value="NZ_CCVW01000001.1"/>
</dbReference>
<dbReference type="CDD" id="cd02440">
    <property type="entry name" value="AdoMet_MTases"/>
    <property type="match status" value="1"/>
</dbReference>
<keyword evidence="2" id="KW-0830">Ubiquinone</keyword>
<proteinExistence type="predicted"/>
<dbReference type="PANTHER" id="PTHR43861">
    <property type="entry name" value="TRANS-ACONITATE 2-METHYLTRANSFERASE-RELATED"/>
    <property type="match status" value="1"/>
</dbReference>
<dbReference type="InterPro" id="IPR013216">
    <property type="entry name" value="Methyltransf_11"/>
</dbReference>
<gene>
    <name evidence="2" type="ORF">BN59_00729</name>
</gene>
<keyword evidence="2" id="KW-0489">Methyltransferase</keyword>
<reference evidence="2 3" key="1">
    <citation type="submission" date="2014-06" db="EMBL/GenBank/DDBJ databases">
        <authorList>
            <person name="Urmite Genomes Urmite Genomes"/>
        </authorList>
    </citation>
    <scope>NUCLEOTIDE SEQUENCE [LARGE SCALE GENOMIC DNA]</scope>
</reference>
<dbReference type="Gene3D" id="3.40.50.150">
    <property type="entry name" value="Vaccinia Virus protein VP39"/>
    <property type="match status" value="1"/>
</dbReference>
<protein>
    <submittedName>
        <fullName evidence="2">Bifunctional 3-demethylubiquinone-9 3-methyltransferase/ 2-octaprenyl-6-hydroxy phenol methylase</fullName>
    </submittedName>
</protein>
<evidence type="ECO:0000259" key="1">
    <source>
        <dbReference type="Pfam" id="PF08241"/>
    </source>
</evidence>
<dbReference type="GO" id="GO:0032259">
    <property type="term" value="P:methylation"/>
    <property type="evidence" value="ECO:0007669"/>
    <property type="project" value="UniProtKB-KW"/>
</dbReference>
<dbReference type="GO" id="GO:0008757">
    <property type="term" value="F:S-adenosylmethionine-dependent methyltransferase activity"/>
    <property type="evidence" value="ECO:0007669"/>
    <property type="project" value="InterPro"/>
</dbReference>
<dbReference type="InterPro" id="IPR029063">
    <property type="entry name" value="SAM-dependent_MTases_sf"/>
</dbReference>
<dbReference type="EMBL" id="CCSB01000001">
    <property type="protein sequence ID" value="CDZ76460.1"/>
    <property type="molecule type" value="Genomic_DNA"/>
</dbReference>
<name>A0A078KQ19_9GAMM</name>
<dbReference type="OrthoDB" id="8385759at2"/>
<keyword evidence="2" id="KW-0808">Transferase</keyword>
<evidence type="ECO:0000313" key="2">
    <source>
        <dbReference type="EMBL" id="CDZ76460.1"/>
    </source>
</evidence>
<dbReference type="AlphaFoldDB" id="A0A078KQ19"/>
<evidence type="ECO:0000313" key="3">
    <source>
        <dbReference type="Proteomes" id="UP000044071"/>
    </source>
</evidence>
<dbReference type="Pfam" id="PF08241">
    <property type="entry name" value="Methyltransf_11"/>
    <property type="match status" value="1"/>
</dbReference>
<feature type="domain" description="Methyltransferase type 11" evidence="1">
    <location>
        <begin position="58"/>
        <end position="154"/>
    </location>
</feature>
<accession>A0A078KQ19</accession>
<sequence>MSKEKKYFEINKALWNEKTKHHIVSSFYDVEGFIAGKTSLKDPELELLGDVRGLSILHLQCHFGLDSLSLARMGAQVVGTDIADKAIAYAVELAHKNDLSAKFVCSDTYSVPKLIQEKFDIVFTSYGVIGWLPDMQLWAQVISKMLKPGGKLVFVEFHPVVWMFDNDFTKIQHSYFNTGPIIETLKGTYANKDADMEMKEIGWNHPMSEVIQSLIDAKLRIEVLKEYDYVEYDCFSNLVQVAENKWQIENMKAKLPLMYALQAVKRT</sequence>